<feature type="transmembrane region" description="Helical" evidence="1">
    <location>
        <begin position="47"/>
        <end position="72"/>
    </location>
</feature>
<evidence type="ECO:0000256" key="1">
    <source>
        <dbReference type="SAM" id="Phobius"/>
    </source>
</evidence>
<proteinExistence type="predicted"/>
<dbReference type="EMBL" id="JAYFSI010000001">
    <property type="protein sequence ID" value="MEA5358632.1"/>
    <property type="molecule type" value="Genomic_DNA"/>
</dbReference>
<name>A0ABU5QXH2_9PSEU</name>
<keyword evidence="1" id="KW-0472">Membrane</keyword>
<accession>A0ABU5QXH2</accession>
<dbReference type="RefSeq" id="WP_323323609.1">
    <property type="nucleotide sequence ID" value="NZ_JAYFSI010000001.1"/>
</dbReference>
<feature type="transmembrane region" description="Helical" evidence="1">
    <location>
        <begin position="234"/>
        <end position="251"/>
    </location>
</feature>
<sequence>MDYAGSTEAEVRAAGKWLAKRGVEVDEPTTLLALRLGARAGARPPGYWRWAILLMVVAVAGTFALGFLPHALGLHYSDMPEGRTFFALYATMVVGFRLAVRGADRRAAAHLAGRGIHRPRPAWRAALCGWNVAAMVVTFGGGAVLAVVMAVTTSKPIWALSWLALLALGAIVVAVIVTDVLRSPVIAEDEASLAVDSLLRRDDQFLALPALFAYPAVFDPLLSGGQPREFTPWLAGYFALAVATQAIGFAVQYRHRKLPAGDYGTLAAAR</sequence>
<keyword evidence="3" id="KW-1185">Reference proteome</keyword>
<evidence type="ECO:0000313" key="3">
    <source>
        <dbReference type="Proteomes" id="UP001304298"/>
    </source>
</evidence>
<comment type="caution">
    <text evidence="2">The sequence shown here is derived from an EMBL/GenBank/DDBJ whole genome shotgun (WGS) entry which is preliminary data.</text>
</comment>
<feature type="transmembrane region" description="Helical" evidence="1">
    <location>
        <begin position="157"/>
        <end position="177"/>
    </location>
</feature>
<feature type="transmembrane region" description="Helical" evidence="1">
    <location>
        <begin position="205"/>
        <end position="222"/>
    </location>
</feature>
<organism evidence="2 3">
    <name type="scientific">Amycolatopsis heterodermiae</name>
    <dbReference type="NCBI Taxonomy" id="3110235"/>
    <lineage>
        <taxon>Bacteria</taxon>
        <taxon>Bacillati</taxon>
        <taxon>Actinomycetota</taxon>
        <taxon>Actinomycetes</taxon>
        <taxon>Pseudonocardiales</taxon>
        <taxon>Pseudonocardiaceae</taxon>
        <taxon>Amycolatopsis</taxon>
    </lineage>
</organism>
<keyword evidence="1" id="KW-1133">Transmembrane helix</keyword>
<gene>
    <name evidence="2" type="ORF">VA596_03720</name>
</gene>
<evidence type="ECO:0008006" key="4">
    <source>
        <dbReference type="Google" id="ProtNLM"/>
    </source>
</evidence>
<dbReference type="Proteomes" id="UP001304298">
    <property type="component" value="Unassembled WGS sequence"/>
</dbReference>
<evidence type="ECO:0000313" key="2">
    <source>
        <dbReference type="EMBL" id="MEA5358632.1"/>
    </source>
</evidence>
<feature type="transmembrane region" description="Helical" evidence="1">
    <location>
        <begin position="84"/>
        <end position="100"/>
    </location>
</feature>
<keyword evidence="1" id="KW-0812">Transmembrane</keyword>
<feature type="transmembrane region" description="Helical" evidence="1">
    <location>
        <begin position="121"/>
        <end position="151"/>
    </location>
</feature>
<protein>
    <recommendedName>
        <fullName evidence="4">ABC transporter permease</fullName>
    </recommendedName>
</protein>
<reference evidence="2 3" key="1">
    <citation type="submission" date="2023-12" db="EMBL/GenBank/DDBJ databases">
        <title>Amycolatopsis sp. V23-08.</title>
        <authorList>
            <person name="Somphong A."/>
        </authorList>
    </citation>
    <scope>NUCLEOTIDE SEQUENCE [LARGE SCALE GENOMIC DNA]</scope>
    <source>
        <strain evidence="2 3">V23-08</strain>
    </source>
</reference>